<dbReference type="AlphaFoldDB" id="A0A653K4C1"/>
<dbReference type="AntiFam" id="ANF00012">
    <property type="entry name" value="tRNA translation"/>
</dbReference>
<dbReference type="EMBL" id="CABWKZ010000012">
    <property type="protein sequence ID" value="VXA55111.1"/>
    <property type="molecule type" value="Genomic_DNA"/>
</dbReference>
<proteinExistence type="predicted"/>
<dbReference type="Proteomes" id="UP000430404">
    <property type="component" value="Unassembled WGS sequence"/>
</dbReference>
<evidence type="ECO:0000313" key="2">
    <source>
        <dbReference type="Proteomes" id="UP000430404"/>
    </source>
</evidence>
<accession>A0A653K4C1</accession>
<evidence type="ECO:0000313" key="1">
    <source>
        <dbReference type="EMBL" id="VXA55111.1"/>
    </source>
</evidence>
<gene>
    <name evidence="1" type="ORF">ACI8B_20192</name>
</gene>
<name>A0A653K4C1_9GAMM</name>
<sequence length="62" mass="7041">MDLLITSQLLYQLSYAGNVARILQNLIKKTSEKMSKQINLISASICCQFRALVLLLKCVKHM</sequence>
<protein>
    <submittedName>
        <fullName evidence="1">Uncharacterized protein</fullName>
    </submittedName>
</protein>
<reference evidence="1 2" key="1">
    <citation type="submission" date="2019-10" db="EMBL/GenBank/DDBJ databases">
        <authorList>
            <person name="Karimi E."/>
        </authorList>
    </citation>
    <scope>NUCLEOTIDE SEQUENCE [LARGE SCALE GENOMIC DNA]</scope>
    <source>
        <strain evidence="1">Acinetobacter sp. 8BE</strain>
    </source>
</reference>
<organism evidence="1 2">
    <name type="scientific">Acinetobacter proteolyticus</name>
    <dbReference type="NCBI Taxonomy" id="1776741"/>
    <lineage>
        <taxon>Bacteria</taxon>
        <taxon>Pseudomonadati</taxon>
        <taxon>Pseudomonadota</taxon>
        <taxon>Gammaproteobacteria</taxon>
        <taxon>Moraxellales</taxon>
        <taxon>Moraxellaceae</taxon>
        <taxon>Acinetobacter</taxon>
    </lineage>
</organism>